<evidence type="ECO:0000256" key="1">
    <source>
        <dbReference type="SAM" id="MobiDB-lite"/>
    </source>
</evidence>
<dbReference type="Proteomes" id="UP000887566">
    <property type="component" value="Unplaced"/>
</dbReference>
<feature type="region of interest" description="Disordered" evidence="1">
    <location>
        <begin position="142"/>
        <end position="169"/>
    </location>
</feature>
<dbReference type="AlphaFoldDB" id="A0A914VEY6"/>
<feature type="compositionally biased region" description="Acidic residues" evidence="1">
    <location>
        <begin position="1"/>
        <end position="10"/>
    </location>
</feature>
<name>A0A914VEY6_9BILA</name>
<keyword evidence="2" id="KW-1185">Reference proteome</keyword>
<evidence type="ECO:0000313" key="3">
    <source>
        <dbReference type="WBParaSite" id="PSAMB.scaffold1870size27094.g15432.t1"/>
    </source>
</evidence>
<protein>
    <submittedName>
        <fullName evidence="3">CCHC-type domain-containing protein</fullName>
    </submittedName>
</protein>
<feature type="compositionally biased region" description="Acidic residues" evidence="1">
    <location>
        <begin position="18"/>
        <end position="30"/>
    </location>
</feature>
<sequence>MSELGDLEILDLDRGEDLDGVESLDDDVEIIEPQGEKVKEEVGQGDGWDEPRASPQQGQHEAGPEERLEQAERQIVQHKGRINDLERTIWDLKGQGRPQYYCGPGQQWDHGNEEQKEIRFRFTASGAPICAHCYQPNHMRRECPQRHAESSGSSDQYNGGFGQGTQSFG</sequence>
<evidence type="ECO:0000313" key="2">
    <source>
        <dbReference type="Proteomes" id="UP000887566"/>
    </source>
</evidence>
<organism evidence="2 3">
    <name type="scientific">Plectus sambesii</name>
    <dbReference type="NCBI Taxonomy" id="2011161"/>
    <lineage>
        <taxon>Eukaryota</taxon>
        <taxon>Metazoa</taxon>
        <taxon>Ecdysozoa</taxon>
        <taxon>Nematoda</taxon>
        <taxon>Chromadorea</taxon>
        <taxon>Plectida</taxon>
        <taxon>Plectina</taxon>
        <taxon>Plectoidea</taxon>
        <taxon>Plectidae</taxon>
        <taxon>Plectus</taxon>
    </lineage>
</organism>
<feature type="region of interest" description="Disordered" evidence="1">
    <location>
        <begin position="1"/>
        <end position="69"/>
    </location>
</feature>
<proteinExistence type="predicted"/>
<dbReference type="WBParaSite" id="PSAMB.scaffold1870size27094.g15432.t1">
    <property type="protein sequence ID" value="PSAMB.scaffold1870size27094.g15432.t1"/>
    <property type="gene ID" value="PSAMB.scaffold1870size27094.g15432"/>
</dbReference>
<accession>A0A914VEY6</accession>
<reference evidence="3" key="1">
    <citation type="submission" date="2022-11" db="UniProtKB">
        <authorList>
            <consortium name="WormBaseParasite"/>
        </authorList>
    </citation>
    <scope>IDENTIFICATION</scope>
</reference>